<gene>
    <name evidence="2" type="ORF">FE782_03730</name>
</gene>
<keyword evidence="3" id="KW-1185">Reference proteome</keyword>
<keyword evidence="1" id="KW-0175">Coiled coil</keyword>
<proteinExistence type="predicted"/>
<accession>A0A5R9GAC1</accession>
<comment type="caution">
    <text evidence="2">The sequence shown here is derived from an EMBL/GenBank/DDBJ whole genome shotgun (WGS) entry which is preliminary data.</text>
</comment>
<dbReference type="AlphaFoldDB" id="A0A5R9GAC1"/>
<dbReference type="Proteomes" id="UP000309676">
    <property type="component" value="Unassembled WGS sequence"/>
</dbReference>
<dbReference type="RefSeq" id="WP_138192640.1">
    <property type="nucleotide sequence ID" value="NZ_VCIW01000002.1"/>
</dbReference>
<sequence length="239" mass="28124">MRFDFIDRLRDQKVKRQREHQELQRRVESATEELQALKAEYEKVLRDSFSERRDATKELDALQDKIEAAEKAYARRRQERDMYSSVIKREVTEQQVADAWNNEYVPRYKEELVDPALERLMKAKSEFVDALLDHYEIVNKLDGERMGVIHELGEGYRYKLADVKFNFTTEREIHYISDGTLWGLSQAKVPQDILQMLSHKDTKGYQFTDADKRLLRRAKRQGTIGSYSGLLAKWGGVEA</sequence>
<feature type="coiled-coil region" evidence="1">
    <location>
        <begin position="6"/>
        <end position="79"/>
    </location>
</feature>
<organism evidence="2 3">
    <name type="scientific">Paenibacillus antri</name>
    <dbReference type="NCBI Taxonomy" id="2582848"/>
    <lineage>
        <taxon>Bacteria</taxon>
        <taxon>Bacillati</taxon>
        <taxon>Bacillota</taxon>
        <taxon>Bacilli</taxon>
        <taxon>Bacillales</taxon>
        <taxon>Paenibacillaceae</taxon>
        <taxon>Paenibacillus</taxon>
    </lineage>
</organism>
<protein>
    <submittedName>
        <fullName evidence="2">Uncharacterized protein</fullName>
    </submittedName>
</protein>
<evidence type="ECO:0000313" key="2">
    <source>
        <dbReference type="EMBL" id="TLS53392.1"/>
    </source>
</evidence>
<dbReference type="EMBL" id="VCIW01000002">
    <property type="protein sequence ID" value="TLS53392.1"/>
    <property type="molecule type" value="Genomic_DNA"/>
</dbReference>
<dbReference type="OrthoDB" id="2679376at2"/>
<evidence type="ECO:0000256" key="1">
    <source>
        <dbReference type="SAM" id="Coils"/>
    </source>
</evidence>
<name>A0A5R9GAC1_9BACL</name>
<reference evidence="2 3" key="1">
    <citation type="submission" date="2019-05" db="EMBL/GenBank/DDBJ databases">
        <authorList>
            <person name="Narsing Rao M.P."/>
            <person name="Li W.J."/>
        </authorList>
    </citation>
    <scope>NUCLEOTIDE SEQUENCE [LARGE SCALE GENOMIC DNA]</scope>
    <source>
        <strain evidence="2 3">SYSU_K30003</strain>
    </source>
</reference>
<evidence type="ECO:0000313" key="3">
    <source>
        <dbReference type="Proteomes" id="UP000309676"/>
    </source>
</evidence>